<keyword evidence="3" id="KW-1185">Reference proteome</keyword>
<dbReference type="HOGENOM" id="CLU_1019632_0_0_1"/>
<gene>
    <name evidence="2" type="ORF">HYDPIDRAFT_32038</name>
</gene>
<dbReference type="EMBL" id="KN839870">
    <property type="protein sequence ID" value="KIJ60614.1"/>
    <property type="molecule type" value="Genomic_DNA"/>
</dbReference>
<organism evidence="2 3">
    <name type="scientific">Hydnomerulius pinastri MD-312</name>
    <dbReference type="NCBI Taxonomy" id="994086"/>
    <lineage>
        <taxon>Eukaryota</taxon>
        <taxon>Fungi</taxon>
        <taxon>Dikarya</taxon>
        <taxon>Basidiomycota</taxon>
        <taxon>Agaricomycotina</taxon>
        <taxon>Agaricomycetes</taxon>
        <taxon>Agaricomycetidae</taxon>
        <taxon>Boletales</taxon>
        <taxon>Boletales incertae sedis</taxon>
        <taxon>Leucogyrophana</taxon>
    </lineage>
</organism>
<feature type="coiled-coil region" evidence="1">
    <location>
        <begin position="122"/>
        <end position="156"/>
    </location>
</feature>
<protein>
    <submittedName>
        <fullName evidence="2">Unplaced genomic scaffold scaffold_36, whole genome shotgun sequence</fullName>
    </submittedName>
</protein>
<sequence>MPLKQLLDRCHAQEAELQMLRTRTEEMKSSIAKKDEELTQLKTAVGALVASDRRMLMVWPGGFHQATSVTTRIVGEPVRVAVPEIDELHQQEEVAGLQRRIESLLKSLQNTEAWTIMTSESNNSLKRQNEELSHENERLRKDAEDLRTSLKDAIRRILECQEVNRRLSDTSNESSTTPESTVNDPTYRALTSLSLPPEQQLVFSPLIALLHATGENLAKAETQNKILSHALDVEKAARAEAENSLMVAVQGRDAARQEMEQMKQQIAAIIKDK</sequence>
<proteinExistence type="predicted"/>
<evidence type="ECO:0000256" key="1">
    <source>
        <dbReference type="SAM" id="Coils"/>
    </source>
</evidence>
<name>A0A0C9V500_9AGAM</name>
<dbReference type="Proteomes" id="UP000053820">
    <property type="component" value="Unassembled WGS sequence"/>
</dbReference>
<keyword evidence="1" id="KW-0175">Coiled coil</keyword>
<reference evidence="2 3" key="1">
    <citation type="submission" date="2014-04" db="EMBL/GenBank/DDBJ databases">
        <title>Evolutionary Origins and Diversification of the Mycorrhizal Mutualists.</title>
        <authorList>
            <consortium name="DOE Joint Genome Institute"/>
            <consortium name="Mycorrhizal Genomics Consortium"/>
            <person name="Kohler A."/>
            <person name="Kuo A."/>
            <person name="Nagy L.G."/>
            <person name="Floudas D."/>
            <person name="Copeland A."/>
            <person name="Barry K.W."/>
            <person name="Cichocki N."/>
            <person name="Veneault-Fourrey C."/>
            <person name="LaButti K."/>
            <person name="Lindquist E.A."/>
            <person name="Lipzen A."/>
            <person name="Lundell T."/>
            <person name="Morin E."/>
            <person name="Murat C."/>
            <person name="Riley R."/>
            <person name="Ohm R."/>
            <person name="Sun H."/>
            <person name="Tunlid A."/>
            <person name="Henrissat B."/>
            <person name="Grigoriev I.V."/>
            <person name="Hibbett D.S."/>
            <person name="Martin F."/>
        </authorList>
    </citation>
    <scope>NUCLEOTIDE SEQUENCE [LARGE SCALE GENOMIC DNA]</scope>
    <source>
        <strain evidence="2 3">MD-312</strain>
    </source>
</reference>
<evidence type="ECO:0000313" key="3">
    <source>
        <dbReference type="Proteomes" id="UP000053820"/>
    </source>
</evidence>
<evidence type="ECO:0000313" key="2">
    <source>
        <dbReference type="EMBL" id="KIJ60614.1"/>
    </source>
</evidence>
<accession>A0A0C9V500</accession>
<dbReference type="AlphaFoldDB" id="A0A0C9V500"/>